<name>A0A815X5B5_ADIRI</name>
<evidence type="ECO:0000313" key="2">
    <source>
        <dbReference type="Proteomes" id="UP000663852"/>
    </source>
</evidence>
<accession>A0A815X5B5</accession>
<feature type="non-terminal residue" evidence="1">
    <location>
        <position position="1"/>
    </location>
</feature>
<sequence length="48" mass="5492">ASTSTKQSSTTPSNAIHFPHIGIKQVLISRVFQQRFLCELFQSRKIIF</sequence>
<evidence type="ECO:0000313" key="1">
    <source>
        <dbReference type="EMBL" id="CAF1551473.1"/>
    </source>
</evidence>
<dbReference type="EMBL" id="CAJNOJ010001457">
    <property type="protein sequence ID" value="CAF1551473.1"/>
    <property type="molecule type" value="Genomic_DNA"/>
</dbReference>
<dbReference type="AlphaFoldDB" id="A0A815X5B5"/>
<reference evidence="1" key="1">
    <citation type="submission" date="2021-02" db="EMBL/GenBank/DDBJ databases">
        <authorList>
            <person name="Nowell W R."/>
        </authorList>
    </citation>
    <scope>NUCLEOTIDE SEQUENCE</scope>
</reference>
<gene>
    <name evidence="1" type="ORF">EDS130_LOCUS46034</name>
</gene>
<dbReference type="Proteomes" id="UP000663852">
    <property type="component" value="Unassembled WGS sequence"/>
</dbReference>
<comment type="caution">
    <text evidence="1">The sequence shown here is derived from an EMBL/GenBank/DDBJ whole genome shotgun (WGS) entry which is preliminary data.</text>
</comment>
<proteinExistence type="predicted"/>
<organism evidence="1 2">
    <name type="scientific">Adineta ricciae</name>
    <name type="common">Rotifer</name>
    <dbReference type="NCBI Taxonomy" id="249248"/>
    <lineage>
        <taxon>Eukaryota</taxon>
        <taxon>Metazoa</taxon>
        <taxon>Spiralia</taxon>
        <taxon>Gnathifera</taxon>
        <taxon>Rotifera</taxon>
        <taxon>Eurotatoria</taxon>
        <taxon>Bdelloidea</taxon>
        <taxon>Adinetida</taxon>
        <taxon>Adinetidae</taxon>
        <taxon>Adineta</taxon>
    </lineage>
</organism>
<protein>
    <submittedName>
        <fullName evidence="1">Uncharacterized protein</fullName>
    </submittedName>
</protein>